<dbReference type="AlphaFoldDB" id="V4SUG5"/>
<dbReference type="KEGG" id="cic:CICLE_v10033875mg"/>
<evidence type="ECO:0000313" key="3">
    <source>
        <dbReference type="Proteomes" id="UP000030687"/>
    </source>
</evidence>
<evidence type="ECO:0000313" key="2">
    <source>
        <dbReference type="EMBL" id="ESR51508.1"/>
    </source>
</evidence>
<protein>
    <recommendedName>
        <fullName evidence="1">Poor homologous synapsis 1 PH domain-containing protein</fullName>
    </recommendedName>
</protein>
<dbReference type="InterPro" id="IPR057619">
    <property type="entry name" value="PH_PHS1"/>
</dbReference>
<dbReference type="Pfam" id="PF25349">
    <property type="entry name" value="PH_PHS1"/>
    <property type="match status" value="1"/>
</dbReference>
<dbReference type="eggNOG" id="ENOG502RYMD">
    <property type="taxonomic scope" value="Eukaryota"/>
</dbReference>
<organism evidence="2 3">
    <name type="scientific">Citrus clementina</name>
    <name type="common">Clementine</name>
    <name type="synonym">Citrus deliciosa x Citrus sinensis</name>
    <dbReference type="NCBI Taxonomy" id="85681"/>
    <lineage>
        <taxon>Eukaryota</taxon>
        <taxon>Viridiplantae</taxon>
        <taxon>Streptophyta</taxon>
        <taxon>Embryophyta</taxon>
        <taxon>Tracheophyta</taxon>
        <taxon>Spermatophyta</taxon>
        <taxon>Magnoliopsida</taxon>
        <taxon>eudicotyledons</taxon>
        <taxon>Gunneridae</taxon>
        <taxon>Pentapetalae</taxon>
        <taxon>rosids</taxon>
        <taxon>malvids</taxon>
        <taxon>Sapindales</taxon>
        <taxon>Rutaceae</taxon>
        <taxon>Aurantioideae</taxon>
        <taxon>Citrus</taxon>
    </lineage>
</organism>
<dbReference type="EMBL" id="KI536726">
    <property type="protein sequence ID" value="ESR51508.1"/>
    <property type="molecule type" value="Genomic_DNA"/>
</dbReference>
<dbReference type="Proteomes" id="UP000030687">
    <property type="component" value="Unassembled WGS sequence"/>
</dbReference>
<dbReference type="GO" id="GO:0007129">
    <property type="term" value="P:homologous chromosome pairing at meiosis"/>
    <property type="evidence" value="ECO:0007669"/>
    <property type="project" value="EnsemblPlants"/>
</dbReference>
<feature type="domain" description="Poor homologous synapsis 1 PH" evidence="1">
    <location>
        <begin position="25"/>
        <end position="151"/>
    </location>
</feature>
<keyword evidence="3" id="KW-1185">Reference proteome</keyword>
<sequence length="286" mass="31978">MAGTLALTIRNEQPHPVTATATRDQWHQIHYSRYFAFPNPSLSSTYPSLVPLQIRRKRGTWISTSSPDASLHITYGSSTSDTILSVYFGEKILVSCVSGYPARGCRTLFVSYLDSLGEIQKFALRFSTNYEAESFVNVLLATLKNKEEPEPLYNDFQSEISSRSEFMSSSILPSRACEEELGIMTSVDTYTPEMPPSLNYEVDQPSCNQETNVNHVYEGLYPTLPPSFTSLITNCCSGVKEGWFPVPVIDKNISCDPIGYMEDSSFQDMMVKVEKVIDELGGDFSL</sequence>
<dbReference type="OMA" id="CADQIQK"/>
<dbReference type="InParanoid" id="V4SUG5"/>
<name>V4SUG5_CITCL</name>
<accession>V4SUG5</accession>
<dbReference type="FunCoup" id="V4SUG5">
    <property type="interactions" value="6"/>
</dbReference>
<dbReference type="STRING" id="85681.V4SUG5"/>
<dbReference type="GO" id="GO:0005737">
    <property type="term" value="C:cytoplasm"/>
    <property type="evidence" value="ECO:0007669"/>
    <property type="project" value="EnsemblPlants"/>
</dbReference>
<gene>
    <name evidence="2" type="ORF">CICLE_v10033875mg</name>
</gene>
<proteinExistence type="predicted"/>
<evidence type="ECO:0000259" key="1">
    <source>
        <dbReference type="Pfam" id="PF25349"/>
    </source>
</evidence>
<reference evidence="2 3" key="1">
    <citation type="submission" date="2013-10" db="EMBL/GenBank/DDBJ databases">
        <authorList>
            <consortium name="International Citrus Genome Consortium"/>
            <person name="Jenkins J."/>
            <person name="Schmutz J."/>
            <person name="Prochnik S."/>
            <person name="Rokhsar D."/>
            <person name="Gmitter F."/>
            <person name="Ollitrault P."/>
            <person name="Machado M."/>
            <person name="Talon M."/>
            <person name="Wincker P."/>
            <person name="Jaillon O."/>
            <person name="Morgante M."/>
        </authorList>
    </citation>
    <scope>NUCLEOTIDE SEQUENCE</scope>
    <source>
        <strain evidence="3">cv. Clemenules</strain>
    </source>
</reference>
<dbReference type="Gramene" id="ESR51508">
    <property type="protein sequence ID" value="ESR51508"/>
    <property type="gene ID" value="CICLE_v10033875mg"/>
</dbReference>